<dbReference type="InterPro" id="IPR042185">
    <property type="entry name" value="Serpin_sf_2"/>
</dbReference>
<protein>
    <submittedName>
        <fullName evidence="3">Glia-derived nexin</fullName>
    </submittedName>
</protein>
<dbReference type="EMBL" id="JWZT01003547">
    <property type="protein sequence ID" value="KII66364.1"/>
    <property type="molecule type" value="Genomic_DNA"/>
</dbReference>
<evidence type="ECO:0000256" key="1">
    <source>
        <dbReference type="ARBA" id="ARBA00009500"/>
    </source>
</evidence>
<evidence type="ECO:0000259" key="2">
    <source>
        <dbReference type="Pfam" id="PF00079"/>
    </source>
</evidence>
<reference evidence="3 4" key="1">
    <citation type="journal article" date="2014" name="Genome Biol. Evol.">
        <title>The genome of the myxosporean Thelohanellus kitauei shows adaptations to nutrient acquisition within its fish host.</title>
        <authorList>
            <person name="Yang Y."/>
            <person name="Xiong J."/>
            <person name="Zhou Z."/>
            <person name="Huo F."/>
            <person name="Miao W."/>
            <person name="Ran C."/>
            <person name="Liu Y."/>
            <person name="Zhang J."/>
            <person name="Feng J."/>
            <person name="Wang M."/>
            <person name="Wang M."/>
            <person name="Wang L."/>
            <person name="Yao B."/>
        </authorList>
    </citation>
    <scope>NUCLEOTIDE SEQUENCE [LARGE SCALE GENOMIC DNA]</scope>
    <source>
        <strain evidence="3">Wuqing</strain>
    </source>
</reference>
<dbReference type="InterPro" id="IPR036186">
    <property type="entry name" value="Serpin_sf"/>
</dbReference>
<dbReference type="Gene3D" id="2.30.39.10">
    <property type="entry name" value="Alpha-1-antitrypsin, domain 1"/>
    <property type="match status" value="1"/>
</dbReference>
<keyword evidence="4" id="KW-1185">Reference proteome</keyword>
<dbReference type="GO" id="GO:0005615">
    <property type="term" value="C:extracellular space"/>
    <property type="evidence" value="ECO:0007669"/>
    <property type="project" value="InterPro"/>
</dbReference>
<dbReference type="AlphaFoldDB" id="A0A0C2ILQ4"/>
<accession>A0A0C2ILQ4</accession>
<dbReference type="Pfam" id="PF00079">
    <property type="entry name" value="Serpin"/>
    <property type="match status" value="1"/>
</dbReference>
<evidence type="ECO:0000313" key="4">
    <source>
        <dbReference type="Proteomes" id="UP000031668"/>
    </source>
</evidence>
<dbReference type="InterPro" id="IPR023796">
    <property type="entry name" value="Serpin_dom"/>
</dbReference>
<feature type="domain" description="Serpin" evidence="2">
    <location>
        <begin position="10"/>
        <end position="120"/>
    </location>
</feature>
<comment type="similarity">
    <text evidence="1">Belongs to the serpin family.</text>
</comment>
<dbReference type="Gene3D" id="3.30.497.10">
    <property type="entry name" value="Antithrombin, subunit I, domain 2"/>
    <property type="match status" value="1"/>
</dbReference>
<comment type="caution">
    <text evidence="3">The sequence shown here is derived from an EMBL/GenBank/DDBJ whole genome shotgun (WGS) entry which is preliminary data.</text>
</comment>
<name>A0A0C2ILQ4_THEKT</name>
<dbReference type="SUPFAM" id="SSF56574">
    <property type="entry name" value="Serpins"/>
    <property type="match status" value="1"/>
</dbReference>
<evidence type="ECO:0000313" key="3">
    <source>
        <dbReference type="EMBL" id="KII66364.1"/>
    </source>
</evidence>
<organism evidence="3 4">
    <name type="scientific">Thelohanellus kitauei</name>
    <name type="common">Myxosporean</name>
    <dbReference type="NCBI Taxonomy" id="669202"/>
    <lineage>
        <taxon>Eukaryota</taxon>
        <taxon>Metazoa</taxon>
        <taxon>Cnidaria</taxon>
        <taxon>Myxozoa</taxon>
        <taxon>Myxosporea</taxon>
        <taxon>Bivalvulida</taxon>
        <taxon>Platysporina</taxon>
        <taxon>Myxobolidae</taxon>
        <taxon>Thelohanellus</taxon>
    </lineage>
</organism>
<dbReference type="PROSITE" id="PS00284">
    <property type="entry name" value="SERPIN"/>
    <property type="match status" value="1"/>
</dbReference>
<proteinExistence type="inferred from homology"/>
<dbReference type="InterPro" id="IPR023795">
    <property type="entry name" value="Serpin_CS"/>
</dbReference>
<dbReference type="OrthoDB" id="10063692at2759"/>
<dbReference type="PANTHER" id="PTHR11461:SF211">
    <property type="entry name" value="GH10112P-RELATED"/>
    <property type="match status" value="1"/>
</dbReference>
<dbReference type="InterPro" id="IPR000215">
    <property type="entry name" value="Serpin_fam"/>
</dbReference>
<dbReference type="GO" id="GO:0004867">
    <property type="term" value="F:serine-type endopeptidase inhibitor activity"/>
    <property type="evidence" value="ECO:0007669"/>
    <property type="project" value="InterPro"/>
</dbReference>
<sequence length="125" mass="14378">MPNYFENSTLKYINLKLPKFDILSQYDFKNTIMKLGVTYIFSHDRSDFGRMTNHSVVIGNIIQVANISVTDMDETALTFEDLMQVSISEAQDFHANRPFIFIIYSYSYKIVLFSAIVTSPNPAML</sequence>
<dbReference type="Proteomes" id="UP000031668">
    <property type="component" value="Unassembled WGS sequence"/>
</dbReference>
<dbReference type="PANTHER" id="PTHR11461">
    <property type="entry name" value="SERINE PROTEASE INHIBITOR, SERPIN"/>
    <property type="match status" value="1"/>
</dbReference>
<gene>
    <name evidence="3" type="ORF">RF11_13598</name>
</gene>
<dbReference type="InterPro" id="IPR042178">
    <property type="entry name" value="Serpin_sf_1"/>
</dbReference>